<organism evidence="4 5">
    <name type="scientific">Trapa natans</name>
    <name type="common">Water chestnut</name>
    <dbReference type="NCBI Taxonomy" id="22666"/>
    <lineage>
        <taxon>Eukaryota</taxon>
        <taxon>Viridiplantae</taxon>
        <taxon>Streptophyta</taxon>
        <taxon>Embryophyta</taxon>
        <taxon>Tracheophyta</taxon>
        <taxon>Spermatophyta</taxon>
        <taxon>Magnoliopsida</taxon>
        <taxon>eudicotyledons</taxon>
        <taxon>Gunneridae</taxon>
        <taxon>Pentapetalae</taxon>
        <taxon>rosids</taxon>
        <taxon>malvids</taxon>
        <taxon>Myrtales</taxon>
        <taxon>Lythraceae</taxon>
        <taxon>Trapa</taxon>
    </lineage>
</organism>
<dbReference type="Gene3D" id="1.10.150.50">
    <property type="entry name" value="Transcription Factor, Ets-1"/>
    <property type="match status" value="1"/>
</dbReference>
<gene>
    <name evidence="4" type="ORF">SAY86_020506</name>
</gene>
<name>A0AAN7LZG2_TRANT</name>
<sequence length="335" mass="37672">MTDIPRERVTITLGCSGQVVKRPSRLSDSLIDPLPSAGSKRPIRDRLGDSGDGSLGYGYQLSSKRQRGGMFMPSRRSNRLDDSFIEKDDLRNMLIQKNVHRRAESDEEGKAPDLRQRLVKTVNPPSSTEPRQGMPKRKEHVYLAGHSRIPQTGHSDYSRSDPLRNSYSPSNLERLRRRSPDRYFSHGRAHSPGGRMGEIQSRPIMRTSDDARSAPYVRSGVLHPSSESRPINSTPYMTNTKHPVTTGRLPPPPRANPPLSGSSQRISYMNDEHRTVDGLLNALELGKYAITFKAEEVDMSALKQMGEHDLKELGIPMGPRKKILQAITPRPKRRQ</sequence>
<feature type="compositionally biased region" description="Basic and acidic residues" evidence="2">
    <location>
        <begin position="101"/>
        <end position="116"/>
    </location>
</feature>
<feature type="region of interest" description="Disordered" evidence="2">
    <location>
        <begin position="24"/>
        <end position="59"/>
    </location>
</feature>
<dbReference type="InterPro" id="IPR013761">
    <property type="entry name" value="SAM/pointed_sf"/>
</dbReference>
<keyword evidence="5" id="KW-1185">Reference proteome</keyword>
<evidence type="ECO:0000256" key="2">
    <source>
        <dbReference type="SAM" id="MobiDB-lite"/>
    </source>
</evidence>
<evidence type="ECO:0000313" key="5">
    <source>
        <dbReference type="Proteomes" id="UP001346149"/>
    </source>
</evidence>
<feature type="domain" description="SAM" evidence="3">
    <location>
        <begin position="268"/>
        <end position="333"/>
    </location>
</feature>
<evidence type="ECO:0000313" key="4">
    <source>
        <dbReference type="EMBL" id="KAK4789187.1"/>
    </source>
</evidence>
<dbReference type="PANTHER" id="PTHR10627:SF74">
    <property type="entry name" value="OS08G0526500 PROTEIN"/>
    <property type="match status" value="1"/>
</dbReference>
<dbReference type="EMBL" id="JAXQNO010000011">
    <property type="protein sequence ID" value="KAK4789187.1"/>
    <property type="molecule type" value="Genomic_DNA"/>
</dbReference>
<dbReference type="InterPro" id="IPR001660">
    <property type="entry name" value="SAM"/>
</dbReference>
<dbReference type="FunFam" id="1.10.150.50:FF:000077">
    <property type="entry name" value="DDHD domain-containing 2"/>
    <property type="match status" value="1"/>
</dbReference>
<evidence type="ECO:0000259" key="3">
    <source>
        <dbReference type="SMART" id="SM00454"/>
    </source>
</evidence>
<feature type="region of interest" description="Disordered" evidence="2">
    <location>
        <begin position="97"/>
        <end position="264"/>
    </location>
</feature>
<comment type="caution">
    <text evidence="4">The sequence shown here is derived from an EMBL/GenBank/DDBJ whole genome shotgun (WGS) entry which is preliminary data.</text>
</comment>
<proteinExistence type="predicted"/>
<dbReference type="AlphaFoldDB" id="A0AAN7LZG2"/>
<keyword evidence="1" id="KW-0677">Repeat</keyword>
<dbReference type="SUPFAM" id="SSF47769">
    <property type="entry name" value="SAM/Pointed domain"/>
    <property type="match status" value="1"/>
</dbReference>
<dbReference type="SMART" id="SM00454">
    <property type="entry name" value="SAM"/>
    <property type="match status" value="1"/>
</dbReference>
<dbReference type="Pfam" id="PF00536">
    <property type="entry name" value="SAM_1"/>
    <property type="match status" value="1"/>
</dbReference>
<accession>A0AAN7LZG2</accession>
<protein>
    <recommendedName>
        <fullName evidence="3">SAM domain-containing protein</fullName>
    </recommendedName>
</protein>
<evidence type="ECO:0000256" key="1">
    <source>
        <dbReference type="ARBA" id="ARBA00022737"/>
    </source>
</evidence>
<dbReference type="Proteomes" id="UP001346149">
    <property type="component" value="Unassembled WGS sequence"/>
</dbReference>
<dbReference type="PANTHER" id="PTHR10627">
    <property type="entry name" value="SCP160"/>
    <property type="match status" value="1"/>
</dbReference>
<reference evidence="4 5" key="1">
    <citation type="journal article" date="2023" name="Hortic Res">
        <title>Pangenome of water caltrop reveals structural variations and asymmetric subgenome divergence after allopolyploidization.</title>
        <authorList>
            <person name="Zhang X."/>
            <person name="Chen Y."/>
            <person name="Wang L."/>
            <person name="Yuan Y."/>
            <person name="Fang M."/>
            <person name="Shi L."/>
            <person name="Lu R."/>
            <person name="Comes H.P."/>
            <person name="Ma Y."/>
            <person name="Chen Y."/>
            <person name="Huang G."/>
            <person name="Zhou Y."/>
            <person name="Zheng Z."/>
            <person name="Qiu Y."/>
        </authorList>
    </citation>
    <scope>NUCLEOTIDE SEQUENCE [LARGE SCALE GENOMIC DNA]</scope>
    <source>
        <strain evidence="4">F231</strain>
    </source>
</reference>
<feature type="region of interest" description="Disordered" evidence="2">
    <location>
        <begin position="312"/>
        <end position="335"/>
    </location>
</feature>
<feature type="compositionally biased region" description="Polar residues" evidence="2">
    <location>
        <begin position="225"/>
        <end position="243"/>
    </location>
</feature>